<accession>A0A5B8U9A7</accession>
<feature type="domain" description="NAD-dependent epimerase/dehydratase" evidence="3">
    <location>
        <begin position="7"/>
        <end position="137"/>
    </location>
</feature>
<gene>
    <name evidence="4" type="ORF">FSW04_20535</name>
</gene>
<dbReference type="EMBL" id="CP042430">
    <property type="protein sequence ID" value="QEC49726.1"/>
    <property type="molecule type" value="Genomic_DNA"/>
</dbReference>
<dbReference type="InterPro" id="IPR001509">
    <property type="entry name" value="Epimerase_deHydtase"/>
</dbReference>
<dbReference type="KEGG" id="bsol:FSW04_20535"/>
<evidence type="ECO:0000259" key="3">
    <source>
        <dbReference type="Pfam" id="PF01370"/>
    </source>
</evidence>
<dbReference type="PANTHER" id="PTHR43000">
    <property type="entry name" value="DTDP-D-GLUCOSE 4,6-DEHYDRATASE-RELATED"/>
    <property type="match status" value="1"/>
</dbReference>
<reference evidence="4 5" key="1">
    <citation type="journal article" date="2018" name="J. Microbiol.">
        <title>Baekduia soli gen. nov., sp. nov., a novel bacterium isolated from the soil of Baekdu Mountain and proposal of a novel family name, Baekduiaceae fam. nov.</title>
        <authorList>
            <person name="An D.S."/>
            <person name="Siddiqi M.Z."/>
            <person name="Kim K.H."/>
            <person name="Yu H.S."/>
            <person name="Im W.T."/>
        </authorList>
    </citation>
    <scope>NUCLEOTIDE SEQUENCE [LARGE SCALE GENOMIC DNA]</scope>
    <source>
        <strain evidence="4 5">BR7-21</strain>
    </source>
</reference>
<proteinExistence type="inferred from homology"/>
<dbReference type="OrthoDB" id="4373834at2"/>
<keyword evidence="5" id="KW-1185">Reference proteome</keyword>
<evidence type="ECO:0000313" key="5">
    <source>
        <dbReference type="Proteomes" id="UP000321805"/>
    </source>
</evidence>
<dbReference type="Proteomes" id="UP000321805">
    <property type="component" value="Chromosome"/>
</dbReference>
<evidence type="ECO:0000256" key="1">
    <source>
        <dbReference type="ARBA" id="ARBA00007637"/>
    </source>
</evidence>
<name>A0A5B8U9A7_9ACTN</name>
<dbReference type="Pfam" id="PF01370">
    <property type="entry name" value="Epimerase"/>
    <property type="match status" value="1"/>
</dbReference>
<sequence>MSPAGPVLITGGSGFTGVHLARMLLDAGRPVRLLDVAVPAAERRFVLGADADALTEDMITASVDDWSAVLDAVRTTRPSAIVHIAAVVSPEVLARRPNLALQVNLGGTVNVLEGARMFDVARTVVFSSIGVLPTRQYEPIDVAHPLLLAGEGPNTGSMARRRSAPRPSATPTCSASGSTCGSCARRRSTAWA</sequence>
<evidence type="ECO:0000256" key="2">
    <source>
        <dbReference type="SAM" id="MobiDB-lite"/>
    </source>
</evidence>
<comment type="similarity">
    <text evidence="1">Belongs to the NAD(P)-dependent epimerase/dehydratase family.</text>
</comment>
<organism evidence="4 5">
    <name type="scientific">Baekduia soli</name>
    <dbReference type="NCBI Taxonomy" id="496014"/>
    <lineage>
        <taxon>Bacteria</taxon>
        <taxon>Bacillati</taxon>
        <taxon>Actinomycetota</taxon>
        <taxon>Thermoleophilia</taxon>
        <taxon>Solirubrobacterales</taxon>
        <taxon>Baekduiaceae</taxon>
        <taxon>Baekduia</taxon>
    </lineage>
</organism>
<dbReference type="Gene3D" id="3.40.50.720">
    <property type="entry name" value="NAD(P)-binding Rossmann-like Domain"/>
    <property type="match status" value="1"/>
</dbReference>
<feature type="region of interest" description="Disordered" evidence="2">
    <location>
        <begin position="151"/>
        <end position="178"/>
    </location>
</feature>
<protein>
    <submittedName>
        <fullName evidence="4">NAD(P)-dependent oxidoreductase</fullName>
    </submittedName>
</protein>
<dbReference type="InterPro" id="IPR036291">
    <property type="entry name" value="NAD(P)-bd_dom_sf"/>
</dbReference>
<feature type="compositionally biased region" description="Low complexity" evidence="2">
    <location>
        <begin position="165"/>
        <end position="178"/>
    </location>
</feature>
<dbReference type="AlphaFoldDB" id="A0A5B8U9A7"/>
<dbReference type="RefSeq" id="WP_146922091.1">
    <property type="nucleotide sequence ID" value="NZ_CP042430.1"/>
</dbReference>
<dbReference type="SUPFAM" id="SSF51735">
    <property type="entry name" value="NAD(P)-binding Rossmann-fold domains"/>
    <property type="match status" value="1"/>
</dbReference>
<evidence type="ECO:0000313" key="4">
    <source>
        <dbReference type="EMBL" id="QEC49726.1"/>
    </source>
</evidence>